<proteinExistence type="predicted"/>
<dbReference type="InterPro" id="IPR050471">
    <property type="entry name" value="AB_hydrolase"/>
</dbReference>
<dbReference type="Proteomes" id="UP000747399">
    <property type="component" value="Unassembled WGS sequence"/>
</dbReference>
<dbReference type="EMBL" id="BNCO01000082">
    <property type="protein sequence ID" value="GIL66226.1"/>
    <property type="molecule type" value="Genomic_DNA"/>
</dbReference>
<protein>
    <recommendedName>
        <fullName evidence="1">AB hydrolase-1 domain-containing protein</fullName>
    </recommendedName>
</protein>
<evidence type="ECO:0000313" key="3">
    <source>
        <dbReference type="Proteomes" id="UP000747399"/>
    </source>
</evidence>
<dbReference type="PANTHER" id="PTHR43433:SF5">
    <property type="entry name" value="AB HYDROLASE-1 DOMAIN-CONTAINING PROTEIN"/>
    <property type="match status" value="1"/>
</dbReference>
<gene>
    <name evidence="2" type="ORF">Vafri_19758</name>
</gene>
<reference evidence="2" key="1">
    <citation type="journal article" date="2021" name="Proc. Natl. Acad. Sci. U.S.A.">
        <title>Three genomes in the algal genus Volvox reveal the fate of a haploid sex-determining region after a transition to homothallism.</title>
        <authorList>
            <person name="Yamamoto K."/>
            <person name="Hamaji T."/>
            <person name="Kawai-Toyooka H."/>
            <person name="Matsuzaki R."/>
            <person name="Takahashi F."/>
            <person name="Nishimura Y."/>
            <person name="Kawachi M."/>
            <person name="Noguchi H."/>
            <person name="Minakuchi Y."/>
            <person name="Umen J.G."/>
            <person name="Toyoda A."/>
            <person name="Nozaki H."/>
        </authorList>
    </citation>
    <scope>NUCLEOTIDE SEQUENCE</scope>
    <source>
        <strain evidence="2">NIES-3780</strain>
    </source>
</reference>
<organism evidence="2 3">
    <name type="scientific">Volvox africanus</name>
    <dbReference type="NCBI Taxonomy" id="51714"/>
    <lineage>
        <taxon>Eukaryota</taxon>
        <taxon>Viridiplantae</taxon>
        <taxon>Chlorophyta</taxon>
        <taxon>core chlorophytes</taxon>
        <taxon>Chlorophyceae</taxon>
        <taxon>CS clade</taxon>
        <taxon>Chlamydomonadales</taxon>
        <taxon>Volvocaceae</taxon>
        <taxon>Volvox</taxon>
    </lineage>
</organism>
<evidence type="ECO:0000259" key="1">
    <source>
        <dbReference type="Pfam" id="PF00561"/>
    </source>
</evidence>
<feature type="domain" description="AB hydrolase-1" evidence="1">
    <location>
        <begin position="85"/>
        <end position="334"/>
    </location>
</feature>
<evidence type="ECO:0000313" key="2">
    <source>
        <dbReference type="EMBL" id="GIL66226.1"/>
    </source>
</evidence>
<comment type="caution">
    <text evidence="2">The sequence shown here is derived from an EMBL/GenBank/DDBJ whole genome shotgun (WGS) entry which is preliminary data.</text>
</comment>
<dbReference type="PANTHER" id="PTHR43433">
    <property type="entry name" value="HYDROLASE, ALPHA/BETA FOLD FAMILY PROTEIN"/>
    <property type="match status" value="1"/>
</dbReference>
<name>A0A8J4BR14_9CHLO</name>
<dbReference type="Gene3D" id="3.40.50.1820">
    <property type="entry name" value="alpha/beta hydrolase"/>
    <property type="match status" value="1"/>
</dbReference>
<accession>A0A8J4BR14</accession>
<keyword evidence="3" id="KW-1185">Reference proteome</keyword>
<sequence length="380" mass="41169">MLRRACDQLSYYLAVSASVIIMETTSQLQVLDNGSKAKEFCKTDQIISLPNGITMAYQVYELQHGVRVGAGMTVPTENISSKEKILMVMGFAASGAAWLPTVKELFSRGDKVADLEVAVFDNRGIGQSSCPSSKTQYTTDIMAADALALMDHLGWRKAHVVGHSMGAMIASRLTLQAPGRVASLTLISTTGGGKEAIPLNVRALVAGLKGAFARGRTFDPVKRAKADLAFHFSPKLLKTRDPVTGRSVRDLLVEEYVAVSKETGPQSREGEEGHLNAVMTHKLTASERQQLATLGIPIKLIHGSEDILAELRHARRLARDLRAPLVVVDGAHFIPRDCAHQIVDELLNTIEVVRQGGTHADAVYPAFDEATCFSRCFCCA</sequence>
<dbReference type="InterPro" id="IPR029058">
    <property type="entry name" value="AB_hydrolase_fold"/>
</dbReference>
<dbReference type="AlphaFoldDB" id="A0A8J4BR14"/>
<dbReference type="InterPro" id="IPR000073">
    <property type="entry name" value="AB_hydrolase_1"/>
</dbReference>
<dbReference type="SUPFAM" id="SSF53474">
    <property type="entry name" value="alpha/beta-Hydrolases"/>
    <property type="match status" value="1"/>
</dbReference>
<dbReference type="Pfam" id="PF00561">
    <property type="entry name" value="Abhydrolase_1"/>
    <property type="match status" value="1"/>
</dbReference>